<sequence>MYKLTTLALLVSISLGALVQGESFSTIRSASPFLAGVPGKDCVASVLHEGTPTGKVVSLGGMDTYVSVPKKPTSGPKKVLLFFADVYGPLYPNMKLIQDFYASNGYTVLGPDYFFGDPIYPHLEDPTFNLTQWISEKVEIANEATPKWLEVVRQNYGVNGKNVKYTAVGYCFGGPFALNLAGTDDVVAAGFGHPAFLTEEQFQNVKQPLLLTLAETDDVFPKPNSRRAEDILVENKAVYHIQTFSNTTHGFVTRGDPAIENDRWSSDTALRTFVEWSNRFTA</sequence>
<organism evidence="3 4">
    <name type="scientific">Agrocybe chaxingu</name>
    <dbReference type="NCBI Taxonomy" id="84603"/>
    <lineage>
        <taxon>Eukaryota</taxon>
        <taxon>Fungi</taxon>
        <taxon>Dikarya</taxon>
        <taxon>Basidiomycota</taxon>
        <taxon>Agaricomycotina</taxon>
        <taxon>Agaricomycetes</taxon>
        <taxon>Agaricomycetidae</taxon>
        <taxon>Agaricales</taxon>
        <taxon>Agaricineae</taxon>
        <taxon>Strophariaceae</taxon>
        <taxon>Agrocybe</taxon>
    </lineage>
</organism>
<feature type="chain" id="PRO_5040936957" description="Dienelactone hydrolase domain-containing protein" evidence="1">
    <location>
        <begin position="22"/>
        <end position="282"/>
    </location>
</feature>
<protein>
    <recommendedName>
        <fullName evidence="2">Dienelactone hydrolase domain-containing protein</fullName>
    </recommendedName>
</protein>
<keyword evidence="4" id="KW-1185">Reference proteome</keyword>
<reference evidence="3" key="1">
    <citation type="submission" date="2022-07" db="EMBL/GenBank/DDBJ databases">
        <title>Genome Sequence of Agrocybe chaxingu.</title>
        <authorList>
            <person name="Buettner E."/>
        </authorList>
    </citation>
    <scope>NUCLEOTIDE SEQUENCE</scope>
    <source>
        <strain evidence="3">MP-N11</strain>
    </source>
</reference>
<evidence type="ECO:0000259" key="2">
    <source>
        <dbReference type="Pfam" id="PF01738"/>
    </source>
</evidence>
<dbReference type="InterPro" id="IPR002925">
    <property type="entry name" value="Dienelactn_hydro"/>
</dbReference>
<dbReference type="OrthoDB" id="1393670at2759"/>
<feature type="signal peptide" evidence="1">
    <location>
        <begin position="1"/>
        <end position="21"/>
    </location>
</feature>
<dbReference type="Gene3D" id="3.40.50.1820">
    <property type="entry name" value="alpha/beta hydrolase"/>
    <property type="match status" value="1"/>
</dbReference>
<dbReference type="InterPro" id="IPR029058">
    <property type="entry name" value="AB_hydrolase_fold"/>
</dbReference>
<dbReference type="SUPFAM" id="SSF53474">
    <property type="entry name" value="alpha/beta-Hydrolases"/>
    <property type="match status" value="1"/>
</dbReference>
<evidence type="ECO:0000313" key="4">
    <source>
        <dbReference type="Proteomes" id="UP001148786"/>
    </source>
</evidence>
<dbReference type="EMBL" id="JANKHO010002174">
    <property type="protein sequence ID" value="KAJ3494115.1"/>
    <property type="molecule type" value="Genomic_DNA"/>
</dbReference>
<feature type="domain" description="Dienelactone hydrolase" evidence="2">
    <location>
        <begin position="62"/>
        <end position="278"/>
    </location>
</feature>
<keyword evidence="1" id="KW-0732">Signal</keyword>
<dbReference type="Pfam" id="PF01738">
    <property type="entry name" value="DLH"/>
    <property type="match status" value="1"/>
</dbReference>
<gene>
    <name evidence="3" type="ORF">NLJ89_g10877</name>
</gene>
<accession>A0A9W8JPS8</accession>
<comment type="caution">
    <text evidence="3">The sequence shown here is derived from an EMBL/GenBank/DDBJ whole genome shotgun (WGS) entry which is preliminary data.</text>
</comment>
<name>A0A9W8JPS8_9AGAR</name>
<dbReference type="Proteomes" id="UP001148786">
    <property type="component" value="Unassembled WGS sequence"/>
</dbReference>
<proteinExistence type="predicted"/>
<dbReference type="GO" id="GO:0016787">
    <property type="term" value="F:hydrolase activity"/>
    <property type="evidence" value="ECO:0007669"/>
    <property type="project" value="InterPro"/>
</dbReference>
<evidence type="ECO:0000313" key="3">
    <source>
        <dbReference type="EMBL" id="KAJ3494115.1"/>
    </source>
</evidence>
<dbReference type="PANTHER" id="PTHR17630:SF44">
    <property type="entry name" value="PROTEIN AIM2"/>
    <property type="match status" value="1"/>
</dbReference>
<dbReference type="PANTHER" id="PTHR17630">
    <property type="entry name" value="DIENELACTONE HYDROLASE"/>
    <property type="match status" value="1"/>
</dbReference>
<dbReference type="AlphaFoldDB" id="A0A9W8JPS8"/>
<evidence type="ECO:0000256" key="1">
    <source>
        <dbReference type="SAM" id="SignalP"/>
    </source>
</evidence>